<keyword evidence="3 9" id="KW-0245">EGF-like domain</keyword>
<protein>
    <recommendedName>
        <fullName evidence="16">Protein crumbs</fullName>
    </recommendedName>
</protein>
<dbReference type="PROSITE" id="PS01187">
    <property type="entry name" value="EGF_CA"/>
    <property type="match status" value="8"/>
</dbReference>
<dbReference type="PROSITE" id="PS00010">
    <property type="entry name" value="ASX_HYDROXYL"/>
    <property type="match status" value="14"/>
</dbReference>
<feature type="disulfide bond" evidence="9">
    <location>
        <begin position="1045"/>
        <end position="1054"/>
    </location>
</feature>
<dbReference type="PRINTS" id="PR01983">
    <property type="entry name" value="NOTCH"/>
</dbReference>
<dbReference type="GO" id="GO:0016318">
    <property type="term" value="P:ommatidial rotation"/>
    <property type="evidence" value="ECO:0007669"/>
    <property type="project" value="UniProtKB-ARBA"/>
</dbReference>
<feature type="compositionally biased region" description="Polar residues" evidence="10">
    <location>
        <begin position="1596"/>
        <end position="1623"/>
    </location>
</feature>
<comment type="similarity">
    <text evidence="1">Belongs to the NOTCH family.</text>
</comment>
<feature type="disulfide bond" evidence="9">
    <location>
        <begin position="301"/>
        <end position="310"/>
    </location>
</feature>
<feature type="disulfide bond" evidence="9">
    <location>
        <begin position="2255"/>
        <end position="2264"/>
    </location>
</feature>
<dbReference type="InterPro" id="IPR001881">
    <property type="entry name" value="EGF-like_Ca-bd_dom"/>
</dbReference>
<evidence type="ECO:0000256" key="1">
    <source>
        <dbReference type="ARBA" id="ARBA00005847"/>
    </source>
</evidence>
<evidence type="ECO:0000313" key="15">
    <source>
        <dbReference type="Proteomes" id="UP000594260"/>
    </source>
</evidence>
<dbReference type="Gene3D" id="2.60.120.200">
    <property type="match status" value="3"/>
</dbReference>
<dbReference type="GO" id="GO:0006355">
    <property type="term" value="P:regulation of DNA-templated transcription"/>
    <property type="evidence" value="ECO:0007669"/>
    <property type="project" value="UniProtKB-ARBA"/>
</dbReference>
<dbReference type="GO" id="GO:0010160">
    <property type="term" value="P:formation of animal organ boundary"/>
    <property type="evidence" value="ECO:0007669"/>
    <property type="project" value="UniProtKB-ARBA"/>
</dbReference>
<feature type="domain" description="EGF-like" evidence="13">
    <location>
        <begin position="2225"/>
        <end position="2265"/>
    </location>
</feature>
<dbReference type="PROSITE" id="PS01186">
    <property type="entry name" value="EGF_2"/>
    <property type="match status" value="25"/>
</dbReference>
<dbReference type="SMART" id="SM00181">
    <property type="entry name" value="EGF"/>
    <property type="match status" value="34"/>
</dbReference>
<dbReference type="SUPFAM" id="SSF49899">
    <property type="entry name" value="Concanavalin A-like lectins/glucanases"/>
    <property type="match status" value="4"/>
</dbReference>
<feature type="domain" description="EGF-like" evidence="13">
    <location>
        <begin position="1057"/>
        <end position="1114"/>
    </location>
</feature>
<feature type="domain" description="EGF-like" evidence="13">
    <location>
        <begin position="1397"/>
        <end position="1433"/>
    </location>
</feature>
<feature type="disulfide bond" evidence="9">
    <location>
        <begin position="1104"/>
        <end position="1113"/>
    </location>
</feature>
<evidence type="ECO:0000256" key="3">
    <source>
        <dbReference type="ARBA" id="ARBA00022536"/>
    </source>
</evidence>
<feature type="domain" description="Laminin G" evidence="12">
    <location>
        <begin position="83"/>
        <end position="279"/>
    </location>
</feature>
<feature type="disulfide bond" evidence="9">
    <location>
        <begin position="579"/>
        <end position="588"/>
    </location>
</feature>
<feature type="disulfide bond" evidence="9">
    <location>
        <begin position="893"/>
        <end position="902"/>
    </location>
</feature>
<feature type="domain" description="EGF-like" evidence="13">
    <location>
        <begin position="1116"/>
        <end position="1151"/>
    </location>
</feature>
<feature type="domain" description="EGF-like" evidence="13">
    <location>
        <begin position="829"/>
        <end position="865"/>
    </location>
</feature>
<feature type="disulfide bond" evidence="9">
    <location>
        <begin position="985"/>
        <end position="995"/>
    </location>
</feature>
<evidence type="ECO:0000256" key="7">
    <source>
        <dbReference type="ARBA" id="ARBA00023157"/>
    </source>
</evidence>
<dbReference type="FunFam" id="2.10.25.10:FF:000471">
    <property type="entry name" value="Protein lin-12"/>
    <property type="match status" value="1"/>
</dbReference>
<dbReference type="GO" id="GO:0030097">
    <property type="term" value="P:hemopoiesis"/>
    <property type="evidence" value="ECO:0007669"/>
    <property type="project" value="UniProtKB-ARBA"/>
</dbReference>
<feature type="domain" description="EGF-like" evidence="13">
    <location>
        <begin position="867"/>
        <end position="903"/>
    </location>
</feature>
<feature type="disulfide bond" evidence="9">
    <location>
        <begin position="501"/>
        <end position="510"/>
    </location>
</feature>
<feature type="disulfide bond" evidence="9">
    <location>
        <begin position="621"/>
        <end position="630"/>
    </location>
</feature>
<feature type="domain" description="EGF-like" evidence="13">
    <location>
        <begin position="2188"/>
        <end position="2224"/>
    </location>
</feature>
<dbReference type="InterPro" id="IPR000152">
    <property type="entry name" value="EGF-type_Asp/Asn_hydroxyl_site"/>
</dbReference>
<dbReference type="SUPFAM" id="SSF57196">
    <property type="entry name" value="EGF/Laminin"/>
    <property type="match status" value="22"/>
</dbReference>
<feature type="compositionally biased region" description="Low complexity" evidence="10">
    <location>
        <begin position="1624"/>
        <end position="1645"/>
    </location>
</feature>
<name>A0A7M7KKY0_VARDE</name>
<feature type="disulfide bond" evidence="9">
    <location>
        <begin position="740"/>
        <end position="749"/>
    </location>
</feature>
<dbReference type="GO" id="GO:0035282">
    <property type="term" value="P:segmentation"/>
    <property type="evidence" value="ECO:0007669"/>
    <property type="project" value="UniProtKB-ARBA"/>
</dbReference>
<feature type="disulfide bond" evidence="9">
    <location>
        <begin position="2137"/>
        <end position="2146"/>
    </location>
</feature>
<dbReference type="SMART" id="SM00274">
    <property type="entry name" value="FOLN"/>
    <property type="match status" value="6"/>
</dbReference>
<dbReference type="FunFam" id="2.10.25.10:FF:000066">
    <property type="entry name" value="FAT atypical cadherin 4"/>
    <property type="match status" value="1"/>
</dbReference>
<dbReference type="InterPro" id="IPR013320">
    <property type="entry name" value="ConA-like_dom_sf"/>
</dbReference>
<dbReference type="FunFam" id="2.10.25.10:FF:000031">
    <property type="entry name" value="neurogenic locus notch homolog protein 3"/>
    <property type="match status" value="1"/>
</dbReference>
<feature type="domain" description="EGF-like" evidence="13">
    <location>
        <begin position="275"/>
        <end position="311"/>
    </location>
</feature>
<feature type="domain" description="EGF-like" evidence="13">
    <location>
        <begin position="553"/>
        <end position="589"/>
    </location>
</feature>
<feature type="domain" description="EGF-like" evidence="13">
    <location>
        <begin position="2064"/>
        <end position="2107"/>
    </location>
</feature>
<evidence type="ECO:0000256" key="11">
    <source>
        <dbReference type="SAM" id="Phobius"/>
    </source>
</evidence>
<feature type="disulfide bond" evidence="9">
    <location>
        <begin position="969"/>
        <end position="978"/>
    </location>
</feature>
<dbReference type="FunFam" id="2.10.25.10:FF:000575">
    <property type="entry name" value="Crumbs, isoform C"/>
    <property type="match status" value="1"/>
</dbReference>
<dbReference type="Pfam" id="PF12661">
    <property type="entry name" value="hEGF"/>
    <property type="match status" value="6"/>
</dbReference>
<dbReference type="KEGG" id="vde:111252072"/>
<feature type="domain" description="EGF-like" evidence="13">
    <location>
        <begin position="2109"/>
        <end position="2147"/>
    </location>
</feature>
<feature type="domain" description="EGF-like" evidence="13">
    <location>
        <begin position="981"/>
        <end position="1017"/>
    </location>
</feature>
<keyword evidence="2" id="KW-0217">Developmental protein</keyword>
<evidence type="ECO:0000256" key="6">
    <source>
        <dbReference type="ARBA" id="ARBA00022782"/>
    </source>
</evidence>
<accession>A0A7M7KKY0</accession>
<dbReference type="InterPro" id="IPR049883">
    <property type="entry name" value="NOTCH1_EGF-like"/>
</dbReference>
<reference evidence="14" key="1">
    <citation type="submission" date="2021-01" db="UniProtKB">
        <authorList>
            <consortium name="EnsemblMetazoa"/>
        </authorList>
    </citation>
    <scope>IDENTIFICATION</scope>
</reference>
<dbReference type="InterPro" id="IPR000742">
    <property type="entry name" value="EGF"/>
</dbReference>
<dbReference type="GO" id="GO:0008284">
    <property type="term" value="P:positive regulation of cell population proliferation"/>
    <property type="evidence" value="ECO:0007669"/>
    <property type="project" value="UniProtKB-ARBA"/>
</dbReference>
<dbReference type="InterPro" id="IPR018097">
    <property type="entry name" value="EGF_Ca-bd_CS"/>
</dbReference>
<feature type="domain" description="EGF-like" evidence="13">
    <location>
        <begin position="679"/>
        <end position="715"/>
    </location>
</feature>
<feature type="disulfide bond" evidence="9">
    <location>
        <begin position="1141"/>
        <end position="1150"/>
    </location>
</feature>
<dbReference type="GO" id="GO:0009952">
    <property type="term" value="P:anterior/posterior pattern specification"/>
    <property type="evidence" value="ECO:0007669"/>
    <property type="project" value="UniProtKB-ARBA"/>
</dbReference>
<dbReference type="Proteomes" id="UP000594260">
    <property type="component" value="Unplaced"/>
</dbReference>
<feature type="disulfide bond" evidence="9">
    <location>
        <begin position="2051"/>
        <end position="2060"/>
    </location>
</feature>
<feature type="domain" description="EGF-like" evidence="13">
    <location>
        <begin position="314"/>
        <end position="352"/>
    </location>
</feature>
<feature type="domain" description="EGF-like" evidence="13">
    <location>
        <begin position="357"/>
        <end position="395"/>
    </location>
</feature>
<dbReference type="PROSITE" id="PS50025">
    <property type="entry name" value="LAM_G_DOMAIN"/>
    <property type="match status" value="3"/>
</dbReference>
<dbReference type="InterPro" id="IPR009030">
    <property type="entry name" value="Growth_fac_rcpt_cys_sf"/>
</dbReference>
<feature type="domain" description="EGF-like" evidence="13">
    <location>
        <begin position="1019"/>
        <end position="1055"/>
    </location>
</feature>
<dbReference type="FunFam" id="2.10.25.10:FF:000118">
    <property type="entry name" value="protein delta homolog 2"/>
    <property type="match status" value="1"/>
</dbReference>
<feature type="disulfide bond" evidence="9">
    <location>
        <begin position="2214"/>
        <end position="2223"/>
    </location>
</feature>
<dbReference type="InterPro" id="IPR003645">
    <property type="entry name" value="Fol_N"/>
</dbReference>
<dbReference type="FunFam" id="2.10.25.10:FF:000472">
    <property type="entry name" value="Uncharacterized protein, isoform A"/>
    <property type="match status" value="2"/>
</dbReference>
<feature type="disulfide bond" evidence="9">
    <location>
        <begin position="423"/>
        <end position="432"/>
    </location>
</feature>
<dbReference type="FunFam" id="2.10.25.10:FF:000143">
    <property type="entry name" value="Protein crumbs 1"/>
    <property type="match status" value="1"/>
</dbReference>
<keyword evidence="8" id="KW-0325">Glycoprotein</keyword>
<feature type="disulfide bond" evidence="9">
    <location>
        <begin position="2118"/>
        <end position="2135"/>
    </location>
</feature>
<feature type="disulfide bond" evidence="9">
    <location>
        <begin position="1742"/>
        <end position="1751"/>
    </location>
</feature>
<evidence type="ECO:0008006" key="16">
    <source>
        <dbReference type="Google" id="ProtNLM"/>
    </source>
</evidence>
<feature type="disulfide bond" evidence="9">
    <location>
        <begin position="463"/>
        <end position="472"/>
    </location>
</feature>
<feature type="disulfide bond" evidence="9">
    <location>
        <begin position="1179"/>
        <end position="1188"/>
    </location>
</feature>
<feature type="domain" description="EGF-like" evidence="13">
    <location>
        <begin position="2149"/>
        <end position="2186"/>
    </location>
</feature>
<feature type="domain" description="EGF-like" evidence="13">
    <location>
        <begin position="752"/>
        <end position="789"/>
    </location>
</feature>
<dbReference type="InterPro" id="IPR001791">
    <property type="entry name" value="Laminin_G"/>
</dbReference>
<dbReference type="GO" id="GO:0048608">
    <property type="term" value="P:reproductive structure development"/>
    <property type="evidence" value="ECO:0007669"/>
    <property type="project" value="UniProtKB-ARBA"/>
</dbReference>
<dbReference type="CDD" id="cd00054">
    <property type="entry name" value="EGF_CA"/>
    <property type="match status" value="19"/>
</dbReference>
<dbReference type="SMART" id="SM00282">
    <property type="entry name" value="LamG"/>
    <property type="match status" value="3"/>
</dbReference>
<dbReference type="GO" id="GO:0048863">
    <property type="term" value="P:stem cell differentiation"/>
    <property type="evidence" value="ECO:0007669"/>
    <property type="project" value="UniProtKB-ARBA"/>
</dbReference>
<feature type="disulfide bond" evidence="9">
    <location>
        <begin position="817"/>
        <end position="826"/>
    </location>
</feature>
<dbReference type="OMA" id="EFFPLKA"/>
<feature type="disulfide bond" evidence="9">
    <location>
        <begin position="1120"/>
        <end position="1130"/>
    </location>
</feature>
<dbReference type="PROSITE" id="PS50026">
    <property type="entry name" value="EGF_3"/>
    <property type="match status" value="33"/>
</dbReference>
<dbReference type="FunFam" id="2.10.25.10:FF:000321">
    <property type="entry name" value="Protein delta homolog 1"/>
    <property type="match status" value="1"/>
</dbReference>
<dbReference type="Pfam" id="PF02210">
    <property type="entry name" value="Laminin_G_2"/>
    <property type="match status" value="2"/>
</dbReference>
<dbReference type="GO" id="GO:0050769">
    <property type="term" value="P:positive regulation of neurogenesis"/>
    <property type="evidence" value="ECO:0007669"/>
    <property type="project" value="UniProtKB-ARBA"/>
</dbReference>
<dbReference type="OrthoDB" id="6406940at2759"/>
<feature type="disulfide bond" evidence="9">
    <location>
        <begin position="2097"/>
        <end position="2106"/>
    </location>
</feature>
<feature type="domain" description="EGF-like" evidence="13">
    <location>
        <begin position="943"/>
        <end position="979"/>
    </location>
</feature>
<evidence type="ECO:0000256" key="9">
    <source>
        <dbReference type="PROSITE-ProRule" id="PRU00076"/>
    </source>
</evidence>
<dbReference type="FunFam" id="2.10.25.10:FF:000208">
    <property type="entry name" value="Crumbs 2, cell polarity complex component"/>
    <property type="match status" value="1"/>
</dbReference>
<evidence type="ECO:0000256" key="2">
    <source>
        <dbReference type="ARBA" id="ARBA00022473"/>
    </source>
</evidence>
<feature type="domain" description="EGF-like" evidence="13">
    <location>
        <begin position="791"/>
        <end position="827"/>
    </location>
</feature>
<keyword evidence="5" id="KW-0677">Repeat</keyword>
<evidence type="ECO:0000256" key="10">
    <source>
        <dbReference type="SAM" id="MobiDB-lite"/>
    </source>
</evidence>
<dbReference type="GO" id="GO:0005509">
    <property type="term" value="F:calcium ion binding"/>
    <property type="evidence" value="ECO:0007669"/>
    <property type="project" value="InterPro"/>
</dbReference>
<feature type="disulfide bond" evidence="9">
    <location>
        <begin position="1222"/>
        <end position="1231"/>
    </location>
</feature>
<dbReference type="InterPro" id="IPR013032">
    <property type="entry name" value="EGF-like_CS"/>
</dbReference>
<dbReference type="CDD" id="cd00110">
    <property type="entry name" value="LamG"/>
    <property type="match status" value="2"/>
</dbReference>
<feature type="domain" description="EGF-like" evidence="13">
    <location>
        <begin position="1716"/>
        <end position="1752"/>
    </location>
</feature>
<dbReference type="FunCoup" id="A0A7M7KKY0">
    <property type="interactions" value="259"/>
</dbReference>
<feature type="disulfide bond" evidence="9">
    <location>
        <begin position="342"/>
        <end position="351"/>
    </location>
</feature>
<dbReference type="FunFam" id="2.10.25.10:FF:000173">
    <property type="entry name" value="Neurogenic locus notch protein 2"/>
    <property type="match status" value="1"/>
</dbReference>
<feature type="disulfide bond" evidence="9">
    <location>
        <begin position="659"/>
        <end position="668"/>
    </location>
</feature>
<dbReference type="GeneID" id="111252072"/>
<dbReference type="FunFam" id="2.10.25.10:FF:000080">
    <property type="entry name" value="Neurogenic locus notch 1"/>
    <property type="match status" value="1"/>
</dbReference>
<feature type="domain" description="EGF-like" evidence="13">
    <location>
        <begin position="1984"/>
        <end position="2022"/>
    </location>
</feature>
<organism evidence="14 15">
    <name type="scientific">Varroa destructor</name>
    <name type="common">Honeybee mite</name>
    <dbReference type="NCBI Taxonomy" id="109461"/>
    <lineage>
        <taxon>Eukaryota</taxon>
        <taxon>Metazoa</taxon>
        <taxon>Ecdysozoa</taxon>
        <taxon>Arthropoda</taxon>
        <taxon>Chelicerata</taxon>
        <taxon>Arachnida</taxon>
        <taxon>Acari</taxon>
        <taxon>Parasitiformes</taxon>
        <taxon>Mesostigmata</taxon>
        <taxon>Gamasina</taxon>
        <taxon>Dermanyssoidea</taxon>
        <taxon>Varroidae</taxon>
        <taxon>Varroa</taxon>
    </lineage>
</organism>
<feature type="disulfide bond" evidence="9">
    <location>
        <begin position="1972"/>
        <end position="1981"/>
    </location>
</feature>
<sequence length="2340" mass="255062">MLLPENLPQWKLLSSVLRLKPDCIDSLLSPWSTRKVWLDPPRDKWGIQGQHYNMYLIRNRLATILPELLGFICTVWMVVQAAPSEVFLDGHGALTLNASMTIFQRTRTTLAFRTCQGGGRLLQQRWAGGQEVTIEVLESGAIQMSWKVRGRQETVHVGLNVLDNRWHDVDLHRRLGALVLHVDNTSLVLATTAAASIESGRSGGNLRTYLLQESLQSNPSKAAELITVIGDEFTGCIVEGAGVDLSTISKVSGDVNLGTKCAQQFLESETCLGYGIEPCFSFICENGGTCRAAGDEAKCLCPRRYTGARCEVDQGLQCRPEFCLNHGTCQESSDGDIMYCSCKAGFYGKRCEKPAGPSRHCASAPCANGGRCHASEDNESYECTCQPGFTGKNCETKVNNCGSAPCRNNGSCVDAPLGYTCHCLKGFRGPNCEINRNECIEDYSPCNGRGRCFDRYGGFQCVCDKGFEGNQCERAVDRCAGGPCHHGGTCTATISGYYCQCTAGFTGENCEVSDCSRKPANKQCADPHAACDARSGKCHCKPGYVLNQGSCLPARSCLDAPCWNGGTCSGNGFAYTCLCPGLFGGRHCEYDQDSGKHSGRCDDALCANGGSCIQGSTNCTCVPGFAGPLCEINENNCEGHPCLNHGHCVDLVNDFICSCLPGFMGKTCNVSMLPVLVPRGTPCTFHQCGANGKCIEQDGHAICECDAGFAGEHCDLARTSLVACRCQNGASCGDDGACHCPDGFYGVECEHVVDACDEAPCNNNGQCTSKGPNDFVCLCPQGYAGKMCELNTNDCAGVKCPGKQTCHDLLNGYECRCPEGWDGDACDMELNGCEPNPCFEGATCINRLGRHICHCPQGRAGENCTEIVSKCNPTLCLNGALCQDRNDSYQCFCLPGFAGEHCEVNFDECLSSPCQNGATCNDMINRFECFCAPGFTGRLCQIDIDECALQPCKNGALCNDRVGHYMCSCVPGYTGQNCETDIDECADQPCEHGRCIDLVNDFRCDCADTGFKGNRCETNIDDCVEMPCENGGMCEDGINEFTCHCNPGFVGKTCEVDVPECELNPCFDGATCLERSNRTLYAYNYLSLFPLYNESDAAGYICVCPNGFTGVHCETNIDDCVDHQCRNGSCIDEINGYRCKCHRGFEGEFCELEIDECERLIPCVHGSCQDLVGDYSCSCERGFGDKNCSTALVGCQKHGCSEHSKCDPFLDAEEQHQYRCLCDSGYVGRHCETGTTVSFQKLNSAWELQFSNRREDFSMSLFFRTSLRHVRVVGLNVLTEKDTFVGIHLGQLVVTQRYRDVLRLGSNLNDAEWKNFTLAISAHGRIEAFVGDFHGEVEGILLGGDVKSAVLGSADVSTAKYVDGYIGCMQQVRVNDELMIPSRQIEHLHGTSDICVRTPQCTHTLCQNRGECHDEWFSWSCLCRRPFYGELCEKSYPAATFGFMRNVSWVKILIEPEEAESISRSTDVSLFVMTRSSLGLLFYLGTEPTQQLQESYLAAVLEHSHLKVILKVDSTVYQMQVDSVKLNDGQQHFINVQRNQSALLVTVDKAMRSLPLNGGSLKATELHLGWMNTHKSETQKLVASAQMRAQDAARSVNISTSLDSSTSAPLTTHFTPLDQQPVQSSTGAPAITSTSTASPPTSTAGPLIVENTLALTRYKRQIEGVTDLTGNTPRLKGVLQDVRVGDRHVPFKLQDAGGLWFGKALERHNVIEGQMGDPVCDSNPCQNGGSCVDIFNAFECRCTEDFRGPLCEELKPCRKYLCPGSSKCQDLVDGFECVANASFEGRTTLEYRASLDANAIANATSLELKVILESAADLLQISSPGQLLRVGVSPEGRVRLNANGQTVDVGEQPVTDGQWHHFKLTSRAPNKLEMDVDNMKTEIQLTLPLSFGSTLEEIRLGERLKGALGEVRIGGILLPFFEDSQLSNSTAKNKFIMVGSARPTIGLVLCWEGDCDNGGKCREPTLSFRCECKAGWQGTNCQENVDECTHLSEPCLNGGSCRDTVGSYQCVCPEGFEGARCEERIFYCRSSPCRNGATCEDTAPGNFSCLCSHDWDGPLCQERRIIDCYNSVPCLNGGTCANRTPVEDTAIAYECACSPGFEGRDCEIPKNFCKAQPCLNGGHCQSLNHEATFKCVCQKGYGGHICDFEIDYCLVDGCENSATCTKHLGGRTCNCSGTGFKGERCEQDIDECLLKKCLNGGTCKNLRGSFECRCPPDFFGQTCAYNNTCFDQNPCENGGTCVPFEDNDLKFVCSCPEGFTGQRCEDQRTALSSSDVRLIVGLSAACVLLLCFIVAVGLFLRVAKRKRATRGTYSPSRQEIYGSRVEMAHVIKPPPEERLI</sequence>
<feature type="disulfide bond" evidence="9">
    <location>
        <begin position="779"/>
        <end position="788"/>
    </location>
</feature>
<proteinExistence type="inferred from homology"/>
<keyword evidence="4" id="KW-0732">Signal</keyword>
<dbReference type="GO" id="GO:0022407">
    <property type="term" value="P:regulation of cell-cell adhesion"/>
    <property type="evidence" value="ECO:0007669"/>
    <property type="project" value="UniProtKB-ARBA"/>
</dbReference>
<feature type="domain" description="EGF-like" evidence="13">
    <location>
        <begin position="397"/>
        <end position="433"/>
    </location>
</feature>
<evidence type="ECO:0000256" key="4">
    <source>
        <dbReference type="ARBA" id="ARBA00022729"/>
    </source>
</evidence>
<feature type="domain" description="EGF-like" evidence="13">
    <location>
        <begin position="1153"/>
        <end position="1189"/>
    </location>
</feature>
<feature type="disulfide bond" evidence="9">
    <location>
        <begin position="931"/>
        <end position="940"/>
    </location>
</feature>
<dbReference type="Gene3D" id="2.10.25.10">
    <property type="entry name" value="Laminin"/>
    <property type="match status" value="33"/>
</dbReference>
<evidence type="ECO:0000259" key="12">
    <source>
        <dbReference type="PROSITE" id="PS50025"/>
    </source>
</evidence>
<dbReference type="RefSeq" id="XP_022665180.1">
    <property type="nucleotide sequence ID" value="XM_022809445.1"/>
</dbReference>
<dbReference type="GO" id="GO:0048056">
    <property type="term" value="P:R3/R4 cell differentiation"/>
    <property type="evidence" value="ECO:0007669"/>
    <property type="project" value="UniProtKB-ARBA"/>
</dbReference>
<dbReference type="GO" id="GO:0019904">
    <property type="term" value="F:protein domain specific binding"/>
    <property type="evidence" value="ECO:0007669"/>
    <property type="project" value="UniProtKB-ARBA"/>
</dbReference>
<evidence type="ECO:0000259" key="13">
    <source>
        <dbReference type="PROSITE" id="PS50026"/>
    </source>
</evidence>
<feature type="domain" description="Laminin G" evidence="12">
    <location>
        <begin position="1439"/>
        <end position="1720"/>
    </location>
</feature>
<dbReference type="GO" id="GO:0007548">
    <property type="term" value="P:sex differentiation"/>
    <property type="evidence" value="ECO:0007669"/>
    <property type="project" value="UniProtKB-ARBA"/>
</dbReference>
<feature type="domain" description="EGF-like" evidence="13">
    <location>
        <begin position="633"/>
        <end position="669"/>
    </location>
</feature>
<evidence type="ECO:0000256" key="5">
    <source>
        <dbReference type="ARBA" id="ARBA00022737"/>
    </source>
</evidence>
<feature type="disulfide bond" evidence="9">
    <location>
        <begin position="2012"/>
        <end position="2021"/>
    </location>
</feature>
<feature type="domain" description="EGF-like" evidence="13">
    <location>
        <begin position="475"/>
        <end position="511"/>
    </location>
</feature>
<feature type="disulfide bond" evidence="9">
    <location>
        <begin position="1423"/>
        <end position="1432"/>
    </location>
</feature>
<feature type="domain" description="EGF-like" evidence="13">
    <location>
        <begin position="1946"/>
        <end position="1982"/>
    </location>
</feature>
<feature type="domain" description="EGF-like" evidence="13">
    <location>
        <begin position="1191"/>
        <end position="1232"/>
    </location>
</feature>
<feature type="domain" description="EGF-like" evidence="13">
    <location>
        <begin position="720"/>
        <end position="750"/>
    </location>
</feature>
<feature type="transmembrane region" description="Helical" evidence="11">
    <location>
        <begin position="2278"/>
        <end position="2300"/>
    </location>
</feature>
<dbReference type="InterPro" id="IPR051022">
    <property type="entry name" value="Notch_Cell-Fate_Det"/>
</dbReference>
<keyword evidence="11" id="KW-0472">Membrane</keyword>
<dbReference type="FunFam" id="2.10.25.10:FF:000012">
    <property type="entry name" value="Delta-like protein"/>
    <property type="match status" value="1"/>
</dbReference>
<dbReference type="SMART" id="SM00179">
    <property type="entry name" value="EGF_CA"/>
    <property type="match status" value="28"/>
</dbReference>
<dbReference type="SUPFAM" id="SSF57184">
    <property type="entry name" value="Growth factor receptor domain"/>
    <property type="match status" value="3"/>
</dbReference>
<feature type="domain" description="EGF-like" evidence="13">
    <location>
        <begin position="435"/>
        <end position="473"/>
    </location>
</feature>
<dbReference type="EnsemblMetazoa" id="XM_022809445">
    <property type="protein sequence ID" value="XP_022665180"/>
    <property type="gene ID" value="LOC111252072"/>
</dbReference>
<feature type="disulfide bond" evidence="9">
    <location>
        <begin position="366"/>
        <end position="383"/>
    </location>
</feature>
<feature type="region of interest" description="Disordered" evidence="10">
    <location>
        <begin position="1596"/>
        <end position="1645"/>
    </location>
</feature>
<dbReference type="PANTHER" id="PTHR24049">
    <property type="entry name" value="CRUMBS FAMILY MEMBER"/>
    <property type="match status" value="1"/>
</dbReference>
<feature type="disulfide bond" evidence="9">
    <location>
        <begin position="705"/>
        <end position="714"/>
    </location>
</feature>
<feature type="disulfide bond" evidence="9">
    <location>
        <begin position="385"/>
        <end position="394"/>
    </location>
</feature>
<keyword evidence="11" id="KW-0812">Transmembrane</keyword>
<dbReference type="Pfam" id="PF00008">
    <property type="entry name" value="EGF"/>
    <property type="match status" value="13"/>
</dbReference>
<evidence type="ECO:0000256" key="8">
    <source>
        <dbReference type="ARBA" id="ARBA00023180"/>
    </source>
</evidence>
<dbReference type="GO" id="GO:0048568">
    <property type="term" value="P:embryonic organ development"/>
    <property type="evidence" value="ECO:0007669"/>
    <property type="project" value="UniProtKB-ARBA"/>
</dbReference>
<feature type="domain" description="EGF-like" evidence="13">
    <location>
        <begin position="905"/>
        <end position="941"/>
    </location>
</feature>
<dbReference type="FunFam" id="2.10.25.10:FF:000122">
    <property type="entry name" value="Protein crumbs homolog 2"/>
    <property type="match status" value="2"/>
</dbReference>
<keyword evidence="11" id="KW-1133">Transmembrane helix</keyword>
<dbReference type="Pfam" id="PF07645">
    <property type="entry name" value="EGF_CA"/>
    <property type="match status" value="2"/>
</dbReference>
<keyword evidence="15" id="KW-1185">Reference proteome</keyword>
<dbReference type="GO" id="GO:0009986">
    <property type="term" value="C:cell surface"/>
    <property type="evidence" value="ECO:0007669"/>
    <property type="project" value="UniProtKB-ARBA"/>
</dbReference>
<keyword evidence="6" id="KW-0221">Differentiation</keyword>
<feature type="domain" description="EGF-like" evidence="13">
    <location>
        <begin position="2024"/>
        <end position="2061"/>
    </location>
</feature>
<feature type="disulfide bond" evidence="9">
    <location>
        <begin position="323"/>
        <end position="340"/>
    </location>
</feature>
<evidence type="ECO:0000313" key="14">
    <source>
        <dbReference type="EnsemblMetazoa" id="XP_022665180"/>
    </source>
</evidence>
<comment type="caution">
    <text evidence="9">Lacks conserved residue(s) required for the propagation of feature annotation.</text>
</comment>
<feature type="domain" description="EGF-like" evidence="13">
    <location>
        <begin position="597"/>
        <end position="631"/>
    </location>
</feature>
<feature type="domain" description="Laminin G" evidence="12">
    <location>
        <begin position="1778"/>
        <end position="1950"/>
    </location>
</feature>
<keyword evidence="7 9" id="KW-1015">Disulfide bond</keyword>
<dbReference type="PROSITE" id="PS00022">
    <property type="entry name" value="EGF_1"/>
    <property type="match status" value="30"/>
</dbReference>
<dbReference type="InParanoid" id="A0A7M7KKY0"/>
<feature type="disulfide bond" evidence="9">
    <location>
        <begin position="855"/>
        <end position="864"/>
    </location>
</feature>